<dbReference type="AlphaFoldDB" id="L7F0X1"/>
<gene>
    <name evidence="2" type="ORF">STRTUCAR8_08339</name>
</gene>
<organism evidence="2 3">
    <name type="scientific">Streptomyces turgidiscabies (strain Car8)</name>
    <dbReference type="NCBI Taxonomy" id="698760"/>
    <lineage>
        <taxon>Bacteria</taxon>
        <taxon>Bacillati</taxon>
        <taxon>Actinomycetota</taxon>
        <taxon>Actinomycetes</taxon>
        <taxon>Kitasatosporales</taxon>
        <taxon>Streptomycetaceae</taxon>
        <taxon>Streptomyces</taxon>
    </lineage>
</organism>
<reference evidence="2 3" key="1">
    <citation type="journal article" date="2011" name="Plasmid">
        <title>Streptomyces turgidiscabies Car8 contains a modular pathogenicity island that shares virulence genes with other actinobacterial plant pathogens.</title>
        <authorList>
            <person name="Huguet-Tapia J.C."/>
            <person name="Badger J.H."/>
            <person name="Loria R."/>
            <person name="Pettis G.S."/>
        </authorList>
    </citation>
    <scope>NUCLEOTIDE SEQUENCE [LARGE SCALE GENOMIC DNA]</scope>
    <source>
        <strain evidence="2 3">Car8</strain>
    </source>
</reference>
<feature type="compositionally biased region" description="Basic and acidic residues" evidence="1">
    <location>
        <begin position="74"/>
        <end position="88"/>
    </location>
</feature>
<keyword evidence="3" id="KW-1185">Reference proteome</keyword>
<evidence type="ECO:0000256" key="1">
    <source>
        <dbReference type="SAM" id="MobiDB-lite"/>
    </source>
</evidence>
<comment type="caution">
    <text evidence="2">The sequence shown here is derived from an EMBL/GenBank/DDBJ whole genome shotgun (WGS) entry which is preliminary data.</text>
</comment>
<feature type="region of interest" description="Disordered" evidence="1">
    <location>
        <begin position="1"/>
        <end position="28"/>
    </location>
</feature>
<evidence type="ECO:0000313" key="3">
    <source>
        <dbReference type="Proteomes" id="UP000010931"/>
    </source>
</evidence>
<dbReference type="Proteomes" id="UP000010931">
    <property type="component" value="Unassembled WGS sequence"/>
</dbReference>
<name>L7F0X1_STRT8</name>
<dbReference type="EMBL" id="AEJB01000419">
    <property type="protein sequence ID" value="ELP64947.1"/>
    <property type="molecule type" value="Genomic_DNA"/>
</dbReference>
<dbReference type="PATRIC" id="fig|698760.3.peg.6212"/>
<sequence>MPGTRTGLHCAHATTFSDPTDTPVGARPPRCPARVPTVTSSGPGQANVLAPSCVEGASVVHHDVPRRSRTVQDGARRPNDSPRGEFAT</sequence>
<protein>
    <submittedName>
        <fullName evidence="2">Uncharacterized protein</fullName>
    </submittedName>
</protein>
<proteinExistence type="predicted"/>
<feature type="region of interest" description="Disordered" evidence="1">
    <location>
        <begin position="63"/>
        <end position="88"/>
    </location>
</feature>
<accession>L7F0X1</accession>
<evidence type="ECO:0000313" key="2">
    <source>
        <dbReference type="EMBL" id="ELP64947.1"/>
    </source>
</evidence>